<dbReference type="RefSeq" id="WP_132287655.1">
    <property type="nucleotide sequence ID" value="NZ_SMFU01000007.1"/>
</dbReference>
<dbReference type="AlphaFoldDB" id="A0A4R1GW70"/>
<comment type="caution">
    <text evidence="1">The sequence shown here is derived from an EMBL/GenBank/DDBJ whole genome shotgun (WGS) entry which is preliminary data.</text>
</comment>
<reference evidence="1 2" key="1">
    <citation type="submission" date="2019-03" db="EMBL/GenBank/DDBJ databases">
        <title>Genomic Encyclopedia of Archaeal and Bacterial Type Strains, Phase II (KMG-II): from individual species to whole genera.</title>
        <authorList>
            <person name="Goeker M."/>
        </authorList>
    </citation>
    <scope>NUCLEOTIDE SEQUENCE [LARGE SCALE GENOMIC DNA]</scope>
    <source>
        <strain evidence="1 2">DSM 27697</strain>
    </source>
</reference>
<accession>A0A4R1GW70</accession>
<evidence type="ECO:0000313" key="2">
    <source>
        <dbReference type="Proteomes" id="UP000294546"/>
    </source>
</evidence>
<protein>
    <submittedName>
        <fullName evidence="1">Uncharacterized protein</fullName>
    </submittedName>
</protein>
<proteinExistence type="predicted"/>
<gene>
    <name evidence="1" type="ORF">CLV83_0744</name>
</gene>
<keyword evidence="2" id="KW-1185">Reference proteome</keyword>
<evidence type="ECO:0000313" key="1">
    <source>
        <dbReference type="EMBL" id="TCK08652.1"/>
    </source>
</evidence>
<dbReference type="OrthoDB" id="8779559at2"/>
<name>A0A4R1GW70_9GAMM</name>
<sequence>MIGIEFEEPKQEVCECCGNTTTRLTRFVYRDGDAFAVYYVLFTNGHEDKFAYSLIGLGDWGEGAEPEMRTAFAVNIWDDNDNWAVTVTDKAESPWSHVEFMGKILDREAALDHPWIKYVYQITDHIVAEDKPVMEFFA</sequence>
<dbReference type="EMBL" id="SMFU01000007">
    <property type="protein sequence ID" value="TCK08652.1"/>
    <property type="molecule type" value="Genomic_DNA"/>
</dbReference>
<dbReference type="Proteomes" id="UP000294546">
    <property type="component" value="Unassembled WGS sequence"/>
</dbReference>
<organism evidence="1 2">
    <name type="scientific">Marinobacterium mangrovicola</name>
    <dbReference type="NCBI Taxonomy" id="1476959"/>
    <lineage>
        <taxon>Bacteria</taxon>
        <taxon>Pseudomonadati</taxon>
        <taxon>Pseudomonadota</taxon>
        <taxon>Gammaproteobacteria</taxon>
        <taxon>Oceanospirillales</taxon>
        <taxon>Oceanospirillaceae</taxon>
        <taxon>Marinobacterium</taxon>
    </lineage>
</organism>